<dbReference type="InterPro" id="IPR001433">
    <property type="entry name" value="OxRdtase_FAD/NAD-bd"/>
</dbReference>
<dbReference type="AlphaFoldDB" id="A0A6C2CAA3"/>
<keyword evidence="8 13" id="KW-1133">Transmembrane helix</keyword>
<feature type="transmembrane region" description="Helical" evidence="13">
    <location>
        <begin position="76"/>
        <end position="97"/>
    </location>
</feature>
<dbReference type="InterPro" id="IPR017938">
    <property type="entry name" value="Riboflavin_synthase-like_b-brl"/>
</dbReference>
<keyword evidence="5" id="KW-0001">2Fe-2S</keyword>
<evidence type="ECO:0000256" key="6">
    <source>
        <dbReference type="ARBA" id="ARBA00022723"/>
    </source>
</evidence>
<comment type="subcellular location">
    <subcellularLocation>
        <location evidence="2">Membrane</location>
        <topology evidence="2">Multi-pass membrane protein</topology>
    </subcellularLocation>
</comment>
<sequence>MHLLRFLSIPLLILIATVGPVIWALPDGLGLARSLGIVLGWAGCGLLLASLLLMLRESRLAEGLGGLERMYRWHHWAGMAAYVLLLAHPLLLAADAWPNDRQLAWYSLSPFNQGWPVWLGWLSLLLLMAGLALTFEKRIPYRAWRWLHVGLGLAVLFGLLHLVLLGIDEPVWPILVLAAFFLGWRIVREDFGLAARPFIVQAVKVVAKDMVEIALKPLGEVVAVKPGQFVLVAFFSGPTFRGCGEFHPFTVSAVGAGGEMQIGVKALGDCTRKIQSIESGVMARVHGAFGEFLTDRSLSPQLWVAGGIGITPFLAQLRAGPLSQKTLLLYLYRSDADAAFLQEIQALAANDSNLSLCAVATGKDVPDLNTILPDATTLAQHDCYLCGPPGLVAGLRKALSGRGISPRHIHFENFEFR</sequence>
<dbReference type="Proteomes" id="UP000389128">
    <property type="component" value="Unassembled WGS sequence"/>
</dbReference>
<keyword evidence="9" id="KW-0560">Oxidoreductase</keyword>
<name>A0A6C2CAA3_9RHOO</name>
<dbReference type="GO" id="GO:0046872">
    <property type="term" value="F:metal ion binding"/>
    <property type="evidence" value="ECO:0007669"/>
    <property type="project" value="UniProtKB-KW"/>
</dbReference>
<feature type="transmembrane region" description="Helical" evidence="13">
    <location>
        <begin position="117"/>
        <end position="134"/>
    </location>
</feature>
<dbReference type="Gene3D" id="3.40.50.80">
    <property type="entry name" value="Nucleotide-binding domain of ferredoxin-NADP reductase (FNR) module"/>
    <property type="match status" value="1"/>
</dbReference>
<feature type="transmembrane region" description="Helical" evidence="13">
    <location>
        <begin position="146"/>
        <end position="164"/>
    </location>
</feature>
<evidence type="ECO:0000256" key="3">
    <source>
        <dbReference type="ARBA" id="ARBA00022630"/>
    </source>
</evidence>
<evidence type="ECO:0000256" key="5">
    <source>
        <dbReference type="ARBA" id="ARBA00022714"/>
    </source>
</evidence>
<feature type="domain" description="FAD-binding FR-type" evidence="14">
    <location>
        <begin position="193"/>
        <end position="295"/>
    </location>
</feature>
<dbReference type="InterPro" id="IPR013112">
    <property type="entry name" value="FAD-bd_8"/>
</dbReference>
<evidence type="ECO:0000256" key="10">
    <source>
        <dbReference type="ARBA" id="ARBA00023004"/>
    </source>
</evidence>
<dbReference type="InterPro" id="IPR013130">
    <property type="entry name" value="Fe3_Rdtase_TM_dom"/>
</dbReference>
<comment type="caution">
    <text evidence="15">The sequence shown here is derived from an EMBL/GenBank/DDBJ whole genome shotgun (WGS) entry which is preliminary data.</text>
</comment>
<dbReference type="InterPro" id="IPR050415">
    <property type="entry name" value="MRET"/>
</dbReference>
<dbReference type="Pfam" id="PF01794">
    <property type="entry name" value="Ferric_reduct"/>
    <property type="match status" value="1"/>
</dbReference>
<keyword evidence="12 13" id="KW-0472">Membrane</keyword>
<proteinExistence type="predicted"/>
<dbReference type="PANTHER" id="PTHR47354:SF8">
    <property type="entry name" value="1,2-PHENYLACETYL-COA EPOXIDASE, SUBUNIT E"/>
    <property type="match status" value="1"/>
</dbReference>
<evidence type="ECO:0000256" key="7">
    <source>
        <dbReference type="ARBA" id="ARBA00022827"/>
    </source>
</evidence>
<evidence type="ECO:0000256" key="8">
    <source>
        <dbReference type="ARBA" id="ARBA00022989"/>
    </source>
</evidence>
<dbReference type="SUPFAM" id="SSF52343">
    <property type="entry name" value="Ferredoxin reductase-like, C-terminal NADP-linked domain"/>
    <property type="match status" value="1"/>
</dbReference>
<evidence type="ECO:0000256" key="11">
    <source>
        <dbReference type="ARBA" id="ARBA00023014"/>
    </source>
</evidence>
<keyword evidence="7" id="KW-0274">FAD</keyword>
<organism evidence="15 16">
    <name type="scientific">Zoogloea oleivorans</name>
    <dbReference type="NCBI Taxonomy" id="1552750"/>
    <lineage>
        <taxon>Bacteria</taxon>
        <taxon>Pseudomonadati</taxon>
        <taxon>Pseudomonadota</taxon>
        <taxon>Betaproteobacteria</taxon>
        <taxon>Rhodocyclales</taxon>
        <taxon>Zoogloeaceae</taxon>
        <taxon>Zoogloea</taxon>
    </lineage>
</organism>
<reference evidence="15 16" key="1">
    <citation type="submission" date="2019-01" db="EMBL/GenBank/DDBJ databases">
        <title>Zoogloea oleivorans genome sequencing and assembly.</title>
        <authorList>
            <person name="Tancsics A."/>
            <person name="Farkas M."/>
            <person name="Kriszt B."/>
            <person name="Maroti G."/>
            <person name="Horvath B."/>
        </authorList>
    </citation>
    <scope>NUCLEOTIDE SEQUENCE [LARGE SCALE GENOMIC DNA]</scope>
    <source>
        <strain evidence="15 16">Buc</strain>
    </source>
</reference>
<accession>A0A6C2CAA3</accession>
<feature type="transmembrane region" description="Helical" evidence="13">
    <location>
        <begin position="170"/>
        <end position="187"/>
    </location>
</feature>
<dbReference type="InterPro" id="IPR039261">
    <property type="entry name" value="FNR_nucleotide-bd"/>
</dbReference>
<keyword evidence="6" id="KW-0479">Metal-binding</keyword>
<dbReference type="GO" id="GO:0016020">
    <property type="term" value="C:membrane"/>
    <property type="evidence" value="ECO:0007669"/>
    <property type="project" value="UniProtKB-SubCell"/>
</dbReference>
<dbReference type="Pfam" id="PF08022">
    <property type="entry name" value="FAD_binding_8"/>
    <property type="match status" value="1"/>
</dbReference>
<dbReference type="PANTHER" id="PTHR47354">
    <property type="entry name" value="NADH OXIDOREDUCTASE HCR"/>
    <property type="match status" value="1"/>
</dbReference>
<comment type="cofactor">
    <cofactor evidence="1">
        <name>FAD</name>
        <dbReference type="ChEBI" id="CHEBI:57692"/>
    </cofactor>
</comment>
<dbReference type="Pfam" id="PF00175">
    <property type="entry name" value="NAD_binding_1"/>
    <property type="match status" value="1"/>
</dbReference>
<evidence type="ECO:0000256" key="9">
    <source>
        <dbReference type="ARBA" id="ARBA00023002"/>
    </source>
</evidence>
<evidence type="ECO:0000256" key="12">
    <source>
        <dbReference type="ARBA" id="ARBA00023136"/>
    </source>
</evidence>
<evidence type="ECO:0000256" key="13">
    <source>
        <dbReference type="SAM" id="Phobius"/>
    </source>
</evidence>
<protein>
    <submittedName>
        <fullName evidence="15">Oxidoreductase</fullName>
    </submittedName>
</protein>
<evidence type="ECO:0000256" key="1">
    <source>
        <dbReference type="ARBA" id="ARBA00001974"/>
    </source>
</evidence>
<dbReference type="OrthoDB" id="370747at2"/>
<dbReference type="SUPFAM" id="SSF63380">
    <property type="entry name" value="Riboflavin synthase domain-like"/>
    <property type="match status" value="1"/>
</dbReference>
<evidence type="ECO:0000256" key="2">
    <source>
        <dbReference type="ARBA" id="ARBA00004141"/>
    </source>
</evidence>
<dbReference type="GO" id="GO:0050660">
    <property type="term" value="F:flavin adenine dinucleotide binding"/>
    <property type="evidence" value="ECO:0007669"/>
    <property type="project" value="TreeGrafter"/>
</dbReference>
<dbReference type="InterPro" id="IPR017927">
    <property type="entry name" value="FAD-bd_FR_type"/>
</dbReference>
<feature type="transmembrane region" description="Helical" evidence="13">
    <location>
        <begin position="34"/>
        <end position="55"/>
    </location>
</feature>
<keyword evidence="3" id="KW-0285">Flavoprotein</keyword>
<evidence type="ECO:0000313" key="15">
    <source>
        <dbReference type="EMBL" id="TYC50486.1"/>
    </source>
</evidence>
<dbReference type="Gene3D" id="2.40.30.10">
    <property type="entry name" value="Translation factors"/>
    <property type="match status" value="1"/>
</dbReference>
<keyword evidence="10" id="KW-0408">Iron</keyword>
<keyword evidence="16" id="KW-1185">Reference proteome</keyword>
<evidence type="ECO:0000259" key="14">
    <source>
        <dbReference type="PROSITE" id="PS51384"/>
    </source>
</evidence>
<keyword evidence="4 13" id="KW-0812">Transmembrane</keyword>
<dbReference type="GO" id="GO:0051537">
    <property type="term" value="F:2 iron, 2 sulfur cluster binding"/>
    <property type="evidence" value="ECO:0007669"/>
    <property type="project" value="UniProtKB-KW"/>
</dbReference>
<dbReference type="EMBL" id="SDKK01000054">
    <property type="protein sequence ID" value="TYC50486.1"/>
    <property type="molecule type" value="Genomic_DNA"/>
</dbReference>
<dbReference type="PROSITE" id="PS51384">
    <property type="entry name" value="FAD_FR"/>
    <property type="match status" value="1"/>
</dbReference>
<dbReference type="RefSeq" id="WP_148581773.1">
    <property type="nucleotide sequence ID" value="NZ_SDKK01000054.1"/>
</dbReference>
<gene>
    <name evidence="15" type="ORF">ETQ85_25265</name>
</gene>
<keyword evidence="11" id="KW-0411">Iron-sulfur</keyword>
<evidence type="ECO:0000313" key="16">
    <source>
        <dbReference type="Proteomes" id="UP000389128"/>
    </source>
</evidence>
<evidence type="ECO:0000256" key="4">
    <source>
        <dbReference type="ARBA" id="ARBA00022692"/>
    </source>
</evidence>
<dbReference type="GO" id="GO:0016491">
    <property type="term" value="F:oxidoreductase activity"/>
    <property type="evidence" value="ECO:0007669"/>
    <property type="project" value="UniProtKB-KW"/>
</dbReference>
<dbReference type="Gene3D" id="1.20.120.1770">
    <property type="match status" value="1"/>
</dbReference>